<proteinExistence type="predicted"/>
<feature type="region of interest" description="Disordered" evidence="1">
    <location>
        <begin position="269"/>
        <end position="297"/>
    </location>
</feature>
<gene>
    <name evidence="2" type="ORF">PR048_031392</name>
</gene>
<protein>
    <submittedName>
        <fullName evidence="2">Uncharacterized protein</fullName>
    </submittedName>
</protein>
<comment type="caution">
    <text evidence="2">The sequence shown here is derived from an EMBL/GenBank/DDBJ whole genome shotgun (WGS) entry which is preliminary data.</text>
</comment>
<dbReference type="EMBL" id="JARBHB010000015">
    <property type="protein sequence ID" value="KAJ8867590.1"/>
    <property type="molecule type" value="Genomic_DNA"/>
</dbReference>
<reference evidence="2 3" key="1">
    <citation type="submission" date="2023-02" db="EMBL/GenBank/DDBJ databases">
        <title>LHISI_Scaffold_Assembly.</title>
        <authorList>
            <person name="Stuart O.P."/>
            <person name="Cleave R."/>
            <person name="Magrath M.J.L."/>
            <person name="Mikheyev A.S."/>
        </authorList>
    </citation>
    <scope>NUCLEOTIDE SEQUENCE [LARGE SCALE GENOMIC DNA]</scope>
    <source>
        <strain evidence="2">Daus_M_001</strain>
        <tissue evidence="2">Leg muscle</tissue>
    </source>
</reference>
<keyword evidence="3" id="KW-1185">Reference proteome</keyword>
<name>A0ABQ9G549_9NEOP</name>
<evidence type="ECO:0000313" key="3">
    <source>
        <dbReference type="Proteomes" id="UP001159363"/>
    </source>
</evidence>
<dbReference type="Proteomes" id="UP001159363">
    <property type="component" value="Chromosome 14"/>
</dbReference>
<evidence type="ECO:0000313" key="2">
    <source>
        <dbReference type="EMBL" id="KAJ8867590.1"/>
    </source>
</evidence>
<feature type="region of interest" description="Disordered" evidence="1">
    <location>
        <begin position="445"/>
        <end position="474"/>
    </location>
</feature>
<evidence type="ECO:0000256" key="1">
    <source>
        <dbReference type="SAM" id="MobiDB-lite"/>
    </source>
</evidence>
<feature type="compositionally biased region" description="Basic residues" evidence="1">
    <location>
        <begin position="445"/>
        <end position="455"/>
    </location>
</feature>
<organism evidence="2 3">
    <name type="scientific">Dryococelus australis</name>
    <dbReference type="NCBI Taxonomy" id="614101"/>
    <lineage>
        <taxon>Eukaryota</taxon>
        <taxon>Metazoa</taxon>
        <taxon>Ecdysozoa</taxon>
        <taxon>Arthropoda</taxon>
        <taxon>Hexapoda</taxon>
        <taxon>Insecta</taxon>
        <taxon>Pterygota</taxon>
        <taxon>Neoptera</taxon>
        <taxon>Polyneoptera</taxon>
        <taxon>Phasmatodea</taxon>
        <taxon>Verophasmatodea</taxon>
        <taxon>Anareolatae</taxon>
        <taxon>Phasmatidae</taxon>
        <taxon>Eurycanthinae</taxon>
        <taxon>Dryococelus</taxon>
    </lineage>
</organism>
<sequence>MKITNRIQIVYQRELVLTVWDREIACHNVITFEEHKSNSVFCKQLQEARVEDKPEKPASITRTRAHSFWEAAVALVVRLLASHLGEHRVRLPVGSPPDYRMWESWRTIPLVGGLSRGTSLRRITVGFGIRCIQVNRRSLDSHASQSYYLAALAVVWQHRVSKREPACNCLQPVLGSVLPRGLVEVEATHSQLVECVLASPVWLPHFLTLDAQLHSPLKVDSLPSIASVSRPSARRSLVTPKFRRTERIDGRRIVVSRFQLTDEENRRMTRGFPHSGIVPDDAAGRRGFSSPPPPLNSGAAPYSPRFTLIDSQDLGVKSRPNLSTHSPPTLLRQKCRTYRSLSLLDLGRAAPSLSSVTCDAGELLTHCRLANGRAREKFAVSPAILGFRRPVFFPLTRNRGSPSRERNEPSAGVPCVHGHTPLRAKLDRRRLRGVRRRQDDVHRRRLRGVRRRRRRKDDVLAAESPVRDRRGRRVRRARVCQLPGSQSPGPNIAAAVEWTT</sequence>
<accession>A0ABQ9G549</accession>